<comment type="caution">
    <text evidence="2">The sequence shown here is derived from an EMBL/GenBank/DDBJ whole genome shotgun (WGS) entry which is preliminary data.</text>
</comment>
<evidence type="ECO:0000313" key="3">
    <source>
        <dbReference type="Proteomes" id="UP001335648"/>
    </source>
</evidence>
<evidence type="ECO:0000256" key="1">
    <source>
        <dbReference type="SAM" id="MobiDB-lite"/>
    </source>
</evidence>
<dbReference type="EMBL" id="JAULUE010002056">
    <property type="protein sequence ID" value="KAK5889867.1"/>
    <property type="molecule type" value="Genomic_DNA"/>
</dbReference>
<dbReference type="AlphaFoldDB" id="A0AAN8GTQ0"/>
<protein>
    <submittedName>
        <fullName evidence="2">Uncharacterized protein</fullName>
    </submittedName>
</protein>
<reference evidence="2 3" key="1">
    <citation type="journal article" date="2023" name="Mol. Biol. Evol.">
        <title>Genomics of Secondarily Temperate Adaptation in the Only Non-Antarctic Icefish.</title>
        <authorList>
            <person name="Rivera-Colon A.G."/>
            <person name="Rayamajhi N."/>
            <person name="Minhas B.F."/>
            <person name="Madrigal G."/>
            <person name="Bilyk K.T."/>
            <person name="Yoon V."/>
            <person name="Hune M."/>
            <person name="Gregory S."/>
            <person name="Cheng C.H.C."/>
            <person name="Catchen J.M."/>
        </authorList>
    </citation>
    <scope>NUCLEOTIDE SEQUENCE [LARGE SCALE GENOMIC DNA]</scope>
    <source>
        <strain evidence="2">JC2023a</strain>
    </source>
</reference>
<feature type="compositionally biased region" description="Basic and acidic residues" evidence="1">
    <location>
        <begin position="29"/>
        <end position="52"/>
    </location>
</feature>
<accession>A0AAN8GTQ0</accession>
<evidence type="ECO:0000313" key="2">
    <source>
        <dbReference type="EMBL" id="KAK5889867.1"/>
    </source>
</evidence>
<keyword evidence="3" id="KW-1185">Reference proteome</keyword>
<feature type="compositionally biased region" description="Polar residues" evidence="1">
    <location>
        <begin position="1"/>
        <end position="11"/>
    </location>
</feature>
<name>A0AAN8GTQ0_9TELE</name>
<feature type="region of interest" description="Disordered" evidence="1">
    <location>
        <begin position="1"/>
        <end position="52"/>
    </location>
</feature>
<sequence length="68" mass="7837">MSKSSLANTNMFPPITHGVTRPSNRHRTRSLERAAQKRPALREECAPERRDEQLGRRLAHGLARFQLM</sequence>
<dbReference type="Proteomes" id="UP001335648">
    <property type="component" value="Unassembled WGS sequence"/>
</dbReference>
<proteinExistence type="predicted"/>
<gene>
    <name evidence="2" type="ORF">CesoFtcFv8_013444</name>
</gene>
<organism evidence="2 3">
    <name type="scientific">Champsocephalus esox</name>
    <name type="common">pike icefish</name>
    <dbReference type="NCBI Taxonomy" id="159716"/>
    <lineage>
        <taxon>Eukaryota</taxon>
        <taxon>Metazoa</taxon>
        <taxon>Chordata</taxon>
        <taxon>Craniata</taxon>
        <taxon>Vertebrata</taxon>
        <taxon>Euteleostomi</taxon>
        <taxon>Actinopterygii</taxon>
        <taxon>Neopterygii</taxon>
        <taxon>Teleostei</taxon>
        <taxon>Neoteleostei</taxon>
        <taxon>Acanthomorphata</taxon>
        <taxon>Eupercaria</taxon>
        <taxon>Perciformes</taxon>
        <taxon>Notothenioidei</taxon>
        <taxon>Channichthyidae</taxon>
        <taxon>Champsocephalus</taxon>
    </lineage>
</organism>